<accession>A0A1I7XXF1</accession>
<organism evidence="1 2">
    <name type="scientific">Steinernema glaseri</name>
    <dbReference type="NCBI Taxonomy" id="37863"/>
    <lineage>
        <taxon>Eukaryota</taxon>
        <taxon>Metazoa</taxon>
        <taxon>Ecdysozoa</taxon>
        <taxon>Nematoda</taxon>
        <taxon>Chromadorea</taxon>
        <taxon>Rhabditida</taxon>
        <taxon>Tylenchina</taxon>
        <taxon>Panagrolaimomorpha</taxon>
        <taxon>Strongyloidoidea</taxon>
        <taxon>Steinernematidae</taxon>
        <taxon>Steinernema</taxon>
    </lineage>
</organism>
<evidence type="ECO:0000313" key="1">
    <source>
        <dbReference type="Proteomes" id="UP000095287"/>
    </source>
</evidence>
<protein>
    <submittedName>
        <fullName evidence="2">Uncharacterized protein</fullName>
    </submittedName>
</protein>
<evidence type="ECO:0000313" key="2">
    <source>
        <dbReference type="WBParaSite" id="L893_g10587.t1"/>
    </source>
</evidence>
<name>A0A1I7XXF1_9BILA</name>
<sequence>MTFISKCGKFPSRPLSVKVDSSPGGAPTSHERPHWGNGLLELWCPPEGFLRGPLIRNLGRTTVVQRLKGIMAFLLNGLPVDSTQESSCYLILKIDSSAEGLPFPKKDLTEK</sequence>
<keyword evidence="1" id="KW-1185">Reference proteome</keyword>
<dbReference type="Proteomes" id="UP000095287">
    <property type="component" value="Unplaced"/>
</dbReference>
<reference evidence="2" key="1">
    <citation type="submission" date="2016-11" db="UniProtKB">
        <authorList>
            <consortium name="WormBaseParasite"/>
        </authorList>
    </citation>
    <scope>IDENTIFICATION</scope>
</reference>
<dbReference type="AlphaFoldDB" id="A0A1I7XXF1"/>
<proteinExistence type="predicted"/>
<dbReference type="WBParaSite" id="L893_g10587.t1">
    <property type="protein sequence ID" value="L893_g10587.t1"/>
    <property type="gene ID" value="L893_g10587"/>
</dbReference>